<keyword evidence="6" id="KW-0479">Metal-binding</keyword>
<dbReference type="Pfam" id="PF03006">
    <property type="entry name" value="HlyIII"/>
    <property type="match status" value="1"/>
</dbReference>
<feature type="transmembrane region" description="Helical" evidence="7">
    <location>
        <begin position="233"/>
        <end position="253"/>
    </location>
</feature>
<dbReference type="GO" id="GO:0046872">
    <property type="term" value="F:metal ion binding"/>
    <property type="evidence" value="ECO:0007669"/>
    <property type="project" value="UniProtKB-KW"/>
</dbReference>
<feature type="binding site" evidence="6">
    <location>
        <position position="276"/>
    </location>
    <ligand>
        <name>Zn(2+)</name>
        <dbReference type="ChEBI" id="CHEBI:29105"/>
    </ligand>
</feature>
<accession>A0A0D0BP81</accession>
<proteinExistence type="inferred from homology"/>
<dbReference type="Proteomes" id="UP000053593">
    <property type="component" value="Unassembled WGS sequence"/>
</dbReference>
<evidence type="ECO:0000313" key="8">
    <source>
        <dbReference type="EMBL" id="KIK51384.1"/>
    </source>
</evidence>
<feature type="transmembrane region" description="Helical" evidence="7">
    <location>
        <begin position="274"/>
        <end position="294"/>
    </location>
</feature>
<keyword evidence="4 7" id="KW-1133">Transmembrane helix</keyword>
<keyword evidence="3 7" id="KW-0812">Transmembrane</keyword>
<evidence type="ECO:0000313" key="9">
    <source>
        <dbReference type="Proteomes" id="UP000053593"/>
    </source>
</evidence>
<evidence type="ECO:0000256" key="7">
    <source>
        <dbReference type="SAM" id="Phobius"/>
    </source>
</evidence>
<sequence>MSASSLRRRFLKHRGTTSRISPRESSPTVTWNELQDWQKDNIFIPTGYRRLQYSWRGTIKSVFAYLHNESVNVHSHLWGGVFFIYLLATVRVNELTAHETSSLDSVLFALFFCSAIFCQFSSSLFHASACHSREVNDQCQAYDYAGITVLNLGSHYPLLYYGFFCEPHYQKLYILTITTLNVAATIMLLDPEYAKPTRIGIRTAIFIALGCFSCIAIAHACFIHGFTVAMVDIGYRWFILSGSIYMFGAILYANRVPERFSPGTFDYFFASHQIFHACVTVGAYLHYVFISVALDHYYSQSVCRMSLSWQPA</sequence>
<feature type="transmembrane region" description="Helical" evidence="7">
    <location>
        <begin position="141"/>
        <end position="160"/>
    </location>
</feature>
<dbReference type="PANTHER" id="PTHR20855">
    <property type="entry name" value="ADIPOR/PROGESTIN RECEPTOR-RELATED"/>
    <property type="match status" value="1"/>
</dbReference>
<feature type="transmembrane region" description="Helical" evidence="7">
    <location>
        <begin position="201"/>
        <end position="227"/>
    </location>
</feature>
<dbReference type="EMBL" id="KN834864">
    <property type="protein sequence ID" value="KIK51384.1"/>
    <property type="molecule type" value="Genomic_DNA"/>
</dbReference>
<evidence type="ECO:0000256" key="6">
    <source>
        <dbReference type="PIRSR" id="PIRSR604254-1"/>
    </source>
</evidence>
<comment type="similarity">
    <text evidence="2">Belongs to the ADIPOR family.</text>
</comment>
<evidence type="ECO:0000256" key="5">
    <source>
        <dbReference type="ARBA" id="ARBA00023136"/>
    </source>
</evidence>
<protein>
    <submittedName>
        <fullName evidence="8">Unplaced genomic scaffold GYMLUscaffold_116, whole genome shotgun sequence</fullName>
    </submittedName>
</protein>
<gene>
    <name evidence="8" type="ORF">GYMLUDRAFT_50550</name>
</gene>
<name>A0A0D0BP81_9AGAR</name>
<dbReference type="OrthoDB" id="529367at2759"/>
<comment type="subcellular location">
    <subcellularLocation>
        <location evidence="1">Membrane</location>
        <topology evidence="1">Multi-pass membrane protein</topology>
    </subcellularLocation>
</comment>
<evidence type="ECO:0000256" key="1">
    <source>
        <dbReference type="ARBA" id="ARBA00004141"/>
    </source>
</evidence>
<dbReference type="GO" id="GO:0038023">
    <property type="term" value="F:signaling receptor activity"/>
    <property type="evidence" value="ECO:0007669"/>
    <property type="project" value="TreeGrafter"/>
</dbReference>
<dbReference type="GO" id="GO:0006882">
    <property type="term" value="P:intracellular zinc ion homeostasis"/>
    <property type="evidence" value="ECO:0007669"/>
    <property type="project" value="TreeGrafter"/>
</dbReference>
<feature type="binding site" evidence="6">
    <location>
        <position position="126"/>
    </location>
    <ligand>
        <name>Zn(2+)</name>
        <dbReference type="ChEBI" id="CHEBI:29105"/>
    </ligand>
</feature>
<keyword evidence="6" id="KW-0862">Zinc</keyword>
<dbReference type="InterPro" id="IPR004254">
    <property type="entry name" value="AdipoR/HlyIII-related"/>
</dbReference>
<dbReference type="PANTHER" id="PTHR20855:SF52">
    <property type="entry name" value="ADIPONECTIN RECEPTOR PROTEIN"/>
    <property type="match status" value="1"/>
</dbReference>
<feature type="transmembrane region" description="Helical" evidence="7">
    <location>
        <begin position="172"/>
        <end position="189"/>
    </location>
</feature>
<organism evidence="8 9">
    <name type="scientific">Collybiopsis luxurians FD-317 M1</name>
    <dbReference type="NCBI Taxonomy" id="944289"/>
    <lineage>
        <taxon>Eukaryota</taxon>
        <taxon>Fungi</taxon>
        <taxon>Dikarya</taxon>
        <taxon>Basidiomycota</taxon>
        <taxon>Agaricomycotina</taxon>
        <taxon>Agaricomycetes</taxon>
        <taxon>Agaricomycetidae</taxon>
        <taxon>Agaricales</taxon>
        <taxon>Marasmiineae</taxon>
        <taxon>Omphalotaceae</taxon>
        <taxon>Collybiopsis</taxon>
        <taxon>Collybiopsis luxurians</taxon>
    </lineage>
</organism>
<evidence type="ECO:0000256" key="3">
    <source>
        <dbReference type="ARBA" id="ARBA00022692"/>
    </source>
</evidence>
<dbReference type="AlphaFoldDB" id="A0A0D0BP81"/>
<dbReference type="GO" id="GO:0016020">
    <property type="term" value="C:membrane"/>
    <property type="evidence" value="ECO:0007669"/>
    <property type="project" value="UniProtKB-SubCell"/>
</dbReference>
<evidence type="ECO:0000256" key="4">
    <source>
        <dbReference type="ARBA" id="ARBA00022989"/>
    </source>
</evidence>
<keyword evidence="9" id="KW-1185">Reference proteome</keyword>
<feature type="transmembrane region" description="Helical" evidence="7">
    <location>
        <begin position="105"/>
        <end position="129"/>
    </location>
</feature>
<feature type="binding site" evidence="6">
    <location>
        <position position="272"/>
    </location>
    <ligand>
        <name>Zn(2+)</name>
        <dbReference type="ChEBI" id="CHEBI:29105"/>
    </ligand>
</feature>
<dbReference type="HOGENOM" id="CLU_023075_2_0_1"/>
<keyword evidence="5 7" id="KW-0472">Membrane</keyword>
<evidence type="ECO:0000256" key="2">
    <source>
        <dbReference type="ARBA" id="ARBA00007018"/>
    </source>
</evidence>
<reference evidence="8 9" key="1">
    <citation type="submission" date="2014-04" db="EMBL/GenBank/DDBJ databases">
        <title>Evolutionary Origins and Diversification of the Mycorrhizal Mutualists.</title>
        <authorList>
            <consortium name="DOE Joint Genome Institute"/>
            <consortium name="Mycorrhizal Genomics Consortium"/>
            <person name="Kohler A."/>
            <person name="Kuo A."/>
            <person name="Nagy L.G."/>
            <person name="Floudas D."/>
            <person name="Copeland A."/>
            <person name="Barry K.W."/>
            <person name="Cichocki N."/>
            <person name="Veneault-Fourrey C."/>
            <person name="LaButti K."/>
            <person name="Lindquist E.A."/>
            <person name="Lipzen A."/>
            <person name="Lundell T."/>
            <person name="Morin E."/>
            <person name="Murat C."/>
            <person name="Riley R."/>
            <person name="Ohm R."/>
            <person name="Sun H."/>
            <person name="Tunlid A."/>
            <person name="Henrissat B."/>
            <person name="Grigoriev I.V."/>
            <person name="Hibbett D.S."/>
            <person name="Martin F."/>
        </authorList>
    </citation>
    <scope>NUCLEOTIDE SEQUENCE [LARGE SCALE GENOMIC DNA]</scope>
    <source>
        <strain evidence="8 9">FD-317 M1</strain>
    </source>
</reference>